<dbReference type="Proteomes" id="UP000288953">
    <property type="component" value="Chromosome"/>
</dbReference>
<evidence type="ECO:0000313" key="1">
    <source>
        <dbReference type="EMBL" id="QAX82044.1"/>
    </source>
</evidence>
<proteinExistence type="predicted"/>
<organism evidence="1 2">
    <name type="scientific">Candidatus Pseudomonas adelgestsugas</name>
    <dbReference type="NCBI Taxonomy" id="1302376"/>
    <lineage>
        <taxon>Bacteria</taxon>
        <taxon>Pseudomonadati</taxon>
        <taxon>Pseudomonadota</taxon>
        <taxon>Gammaproteobacteria</taxon>
        <taxon>Pseudomonadales</taxon>
        <taxon>Pseudomonadaceae</taxon>
        <taxon>Pseudomonas</taxon>
    </lineage>
</organism>
<evidence type="ECO:0000313" key="2">
    <source>
        <dbReference type="Proteomes" id="UP000288953"/>
    </source>
</evidence>
<keyword evidence="2" id="KW-1185">Reference proteome</keyword>
<protein>
    <submittedName>
        <fullName evidence="1">Uncharacterized protein</fullName>
    </submittedName>
</protein>
<name>A0ABX5R8S6_9PSED</name>
<gene>
    <name evidence="1" type="ORF">C3B55_00722</name>
</gene>
<sequence>MVPLLSSRVLKVRSTNNDIITANSLLYKVAASVVDLFNGDALAYSKIAGITRSSILIVIQLICLFK</sequence>
<reference evidence="1 2" key="1">
    <citation type="journal article" date="2018" name="Genome Biol. Evol.">
        <title>Partnering With a Pest: Genomes of Hemlock Woolly Adelgid Symbionts Reveal Atypical Nutritional Provisioning Patterns in Dual-Obligate Bacteria.</title>
        <authorList>
            <person name="Weglarz K.M."/>
            <person name="Havill N.P."/>
            <person name="Burke G.R."/>
            <person name="von Dohlen C.D."/>
        </authorList>
    </citation>
    <scope>NUCLEOTIDE SEQUENCE [LARGE SCALE GENOMIC DNA]</scope>
    <source>
        <strain evidence="1 2">HWA_ENA</strain>
    </source>
</reference>
<accession>A0ABX5R8S6</accession>
<dbReference type="EMBL" id="CP026512">
    <property type="protein sequence ID" value="QAX82044.1"/>
    <property type="molecule type" value="Genomic_DNA"/>
</dbReference>